<dbReference type="InterPro" id="IPR027417">
    <property type="entry name" value="P-loop_NTPase"/>
</dbReference>
<dbReference type="Gene3D" id="2.40.30.10">
    <property type="entry name" value="Translation factors"/>
    <property type="match status" value="1"/>
</dbReference>
<dbReference type="InterPro" id="IPR000640">
    <property type="entry name" value="EFG_V-like"/>
</dbReference>
<dbReference type="GO" id="GO:0005525">
    <property type="term" value="F:GTP binding"/>
    <property type="evidence" value="ECO:0007669"/>
    <property type="project" value="UniProtKB-UniRule"/>
</dbReference>
<keyword evidence="6 8" id="KW-0342">GTP-binding</keyword>
<dbReference type="NCBIfam" id="TIGR00231">
    <property type="entry name" value="small_GTP"/>
    <property type="match status" value="1"/>
</dbReference>
<dbReference type="Gene3D" id="3.30.70.870">
    <property type="entry name" value="Elongation Factor G (Translational Gtpase), domain 3"/>
    <property type="match status" value="1"/>
</dbReference>
<evidence type="ECO:0000313" key="10">
    <source>
        <dbReference type="EMBL" id="AXN02325.1"/>
    </source>
</evidence>
<keyword evidence="3 8" id="KW-0547">Nucleotide-binding</keyword>
<dbReference type="InterPro" id="IPR013842">
    <property type="entry name" value="LepA_CTD"/>
</dbReference>
<evidence type="ECO:0000256" key="8">
    <source>
        <dbReference type="HAMAP-Rule" id="MF_00071"/>
    </source>
</evidence>
<dbReference type="NCBIfam" id="TIGR01393">
    <property type="entry name" value="lepA"/>
    <property type="match status" value="1"/>
</dbReference>
<evidence type="ECO:0000256" key="1">
    <source>
        <dbReference type="ARBA" id="ARBA00005454"/>
    </source>
</evidence>
<dbReference type="GO" id="GO:0043022">
    <property type="term" value="F:ribosome binding"/>
    <property type="evidence" value="ECO:0007669"/>
    <property type="project" value="UniProtKB-UniRule"/>
</dbReference>
<dbReference type="PRINTS" id="PR00315">
    <property type="entry name" value="ELONGATNFCT"/>
</dbReference>
<dbReference type="InterPro" id="IPR038363">
    <property type="entry name" value="LepA_C_sf"/>
</dbReference>
<evidence type="ECO:0000256" key="4">
    <source>
        <dbReference type="ARBA" id="ARBA00022801"/>
    </source>
</evidence>
<dbReference type="Gene3D" id="3.30.70.240">
    <property type="match status" value="1"/>
</dbReference>
<sequence>MIIKTIKYKIMKYIRNFSIIAHIDHGKSTLSNKLIQICNKNISIKNKILHSMELEKERGITIKANCINLNYIDKNKNKYKLNLIDTPGHVDFSYEVSRSISACEGAILLIDASQGIEAQTIANYQIATKMKLKIITVINKIDLKTANIKKVTKQIKNTFNIKDKKIFFCSAKTGYGVKKIIKKIIKKIPKPNGNKNKPLQALVIDSKFDKYQGIISLIKIKNGYLKIGDIILVMSTKKKYKINKIIKFNPKEIKKKKLHCGEVGWIFCGTKDIESVPVGDTITKKINPAKKNLKNFKKIKPQVYARIFPIEQKYHKNLEIALKKLKLNDSALIYEIENSSTLGPGFKCGFLGLLHMEIIKERIKREYNINIINTLPSVVYRVKTFCNKIIYLNNPKKFYSIKNIKDFQEPFAKCIILLNKKYLGKIIKLCNKKRGIQKNISYHNDDYIILKYEIPMVEIIFDFYNNIKSISNGYASVQYSFKEFKNSNMVYIEILINKINIDILSTITHKSNAQIISKKMIDKIIPLISRTQFDIIIQAQCNKKIIISRKIKQLRKNVIAKCYGGDITRKKKLLKKQKKGKKKMKQIGNINIPKNVFLSILNINQK</sequence>
<dbReference type="PANTHER" id="PTHR43512">
    <property type="entry name" value="TRANSLATION FACTOR GUF1-RELATED"/>
    <property type="match status" value="1"/>
</dbReference>
<dbReference type="CDD" id="cd03709">
    <property type="entry name" value="lepA_C"/>
    <property type="match status" value="1"/>
</dbReference>
<dbReference type="Gene3D" id="3.30.70.2570">
    <property type="entry name" value="Elongation factor 4, C-terminal domain"/>
    <property type="match status" value="1"/>
</dbReference>
<dbReference type="InterPro" id="IPR035654">
    <property type="entry name" value="LepA_IV"/>
</dbReference>
<dbReference type="PROSITE" id="PS51722">
    <property type="entry name" value="G_TR_2"/>
    <property type="match status" value="1"/>
</dbReference>
<dbReference type="Pfam" id="PF00679">
    <property type="entry name" value="EFG_C"/>
    <property type="match status" value="1"/>
</dbReference>
<dbReference type="Pfam" id="PF03144">
    <property type="entry name" value="GTP_EFTU_D2"/>
    <property type="match status" value="1"/>
</dbReference>
<dbReference type="KEGG" id="ppet:C9I82_369"/>
<dbReference type="Gene3D" id="3.40.50.300">
    <property type="entry name" value="P-loop containing nucleotide triphosphate hydrolases"/>
    <property type="match status" value="1"/>
</dbReference>
<dbReference type="GO" id="GO:0045727">
    <property type="term" value="P:positive regulation of translation"/>
    <property type="evidence" value="ECO:0007669"/>
    <property type="project" value="UniProtKB-UniRule"/>
</dbReference>
<keyword evidence="7 8" id="KW-0472">Membrane</keyword>
<comment type="subcellular location">
    <subcellularLocation>
        <location evidence="8">Cell membrane</location>
        <topology evidence="8">Peripheral membrane protein</topology>
        <orientation evidence="8">Cytoplasmic side</orientation>
    </subcellularLocation>
</comment>
<dbReference type="Pfam" id="PF00009">
    <property type="entry name" value="GTP_EFTU"/>
    <property type="match status" value="1"/>
</dbReference>
<dbReference type="SUPFAM" id="SSF54980">
    <property type="entry name" value="EF-G C-terminal domain-like"/>
    <property type="match status" value="2"/>
</dbReference>
<name>A0A346E020_9ENTR</name>
<dbReference type="InterPro" id="IPR035647">
    <property type="entry name" value="EFG_III/V"/>
</dbReference>
<dbReference type="FunFam" id="3.30.70.870:FF:000004">
    <property type="entry name" value="Translation factor GUF1, mitochondrial"/>
    <property type="match status" value="1"/>
</dbReference>
<dbReference type="Pfam" id="PF06421">
    <property type="entry name" value="LepA_C"/>
    <property type="match status" value="1"/>
</dbReference>
<feature type="binding site" evidence="8">
    <location>
        <begin position="139"/>
        <end position="142"/>
    </location>
    <ligand>
        <name>GTP</name>
        <dbReference type="ChEBI" id="CHEBI:37565"/>
    </ligand>
</feature>
<protein>
    <recommendedName>
        <fullName evidence="8">Elongation factor 4</fullName>
        <shortName evidence="8">EF-4</shortName>
        <ecNumber evidence="8">3.6.5.n1</ecNumber>
    </recommendedName>
    <alternativeName>
        <fullName evidence="8">Ribosomal back-translocase LepA</fullName>
    </alternativeName>
</protein>
<evidence type="ECO:0000256" key="5">
    <source>
        <dbReference type="ARBA" id="ARBA00022917"/>
    </source>
</evidence>
<keyword evidence="11" id="KW-1185">Reference proteome</keyword>
<dbReference type="AlphaFoldDB" id="A0A346E020"/>
<dbReference type="GO" id="GO:0005886">
    <property type="term" value="C:plasma membrane"/>
    <property type="evidence" value="ECO:0007669"/>
    <property type="project" value="UniProtKB-SubCell"/>
</dbReference>
<gene>
    <name evidence="8" type="primary">lepA</name>
    <name evidence="10" type="ORF">C9I82_369</name>
</gene>
<dbReference type="InterPro" id="IPR006297">
    <property type="entry name" value="EF-4"/>
</dbReference>
<evidence type="ECO:0000256" key="7">
    <source>
        <dbReference type="ARBA" id="ARBA00023136"/>
    </source>
</evidence>
<dbReference type="FunFam" id="3.30.70.240:FF:000007">
    <property type="entry name" value="Translation factor GUF1, mitochondrial"/>
    <property type="match status" value="1"/>
</dbReference>
<keyword evidence="10" id="KW-0251">Elongation factor</keyword>
<evidence type="ECO:0000259" key="9">
    <source>
        <dbReference type="PROSITE" id="PS51722"/>
    </source>
</evidence>
<feature type="domain" description="Tr-type G" evidence="9">
    <location>
        <begin position="12"/>
        <end position="192"/>
    </location>
</feature>
<dbReference type="EMBL" id="CP028374">
    <property type="protein sequence ID" value="AXN02325.1"/>
    <property type="molecule type" value="Genomic_DNA"/>
</dbReference>
<comment type="function">
    <text evidence="8">Required for accurate and efficient protein synthesis under certain stress conditions. May act as a fidelity factor of the translation reaction, by catalyzing a one-codon backward translocation of tRNAs on improperly translocated ribosomes. Back-translocation proceeds from a post-translocation (POST) complex to a pre-translocation (PRE) complex, thus giving elongation factor G a second chance to translocate the tRNAs correctly. Binds to ribosomes in a GTP-dependent manner.</text>
</comment>
<comment type="catalytic activity">
    <reaction evidence="8">
        <text>GTP + H2O = GDP + phosphate + H(+)</text>
        <dbReference type="Rhea" id="RHEA:19669"/>
        <dbReference type="ChEBI" id="CHEBI:15377"/>
        <dbReference type="ChEBI" id="CHEBI:15378"/>
        <dbReference type="ChEBI" id="CHEBI:37565"/>
        <dbReference type="ChEBI" id="CHEBI:43474"/>
        <dbReference type="ChEBI" id="CHEBI:58189"/>
        <dbReference type="EC" id="3.6.5.n1"/>
    </reaction>
</comment>
<dbReference type="FunFam" id="3.40.50.300:FF:000078">
    <property type="entry name" value="Elongation factor 4"/>
    <property type="match status" value="1"/>
</dbReference>
<dbReference type="SUPFAM" id="SSF52540">
    <property type="entry name" value="P-loop containing nucleoside triphosphate hydrolases"/>
    <property type="match status" value="1"/>
</dbReference>
<organism evidence="10 11">
    <name type="scientific">Candidatus Purcelliella pentastirinorum</name>
    <dbReference type="NCBI Taxonomy" id="472834"/>
    <lineage>
        <taxon>Bacteria</taxon>
        <taxon>Pseudomonadati</taxon>
        <taxon>Pseudomonadota</taxon>
        <taxon>Gammaproteobacteria</taxon>
        <taxon>Enterobacterales</taxon>
        <taxon>Enterobacteriaceae</taxon>
        <taxon>Candidatus Purcelliella</taxon>
    </lineage>
</organism>
<feature type="binding site" evidence="8">
    <location>
        <begin position="24"/>
        <end position="29"/>
    </location>
    <ligand>
        <name>GTP</name>
        <dbReference type="ChEBI" id="CHEBI:37565"/>
    </ligand>
</feature>
<proteinExistence type="inferred from homology"/>
<dbReference type="GO" id="GO:0003746">
    <property type="term" value="F:translation elongation factor activity"/>
    <property type="evidence" value="ECO:0007669"/>
    <property type="project" value="UniProtKB-UniRule"/>
</dbReference>
<keyword evidence="5 8" id="KW-0648">Protein biosynthesis</keyword>
<evidence type="ECO:0000313" key="11">
    <source>
        <dbReference type="Proteomes" id="UP000256856"/>
    </source>
</evidence>
<dbReference type="HAMAP" id="MF_00071">
    <property type="entry name" value="LepA"/>
    <property type="match status" value="1"/>
</dbReference>
<keyword evidence="4 8" id="KW-0378">Hydrolase</keyword>
<dbReference type="InterPro" id="IPR005225">
    <property type="entry name" value="Small_GTP-bd"/>
</dbReference>
<keyword evidence="2 8" id="KW-1003">Cell membrane</keyword>
<dbReference type="GO" id="GO:0097216">
    <property type="term" value="F:guanosine tetraphosphate binding"/>
    <property type="evidence" value="ECO:0007669"/>
    <property type="project" value="UniProtKB-ARBA"/>
</dbReference>
<accession>A0A346E020</accession>
<dbReference type="FunFam" id="2.40.30.10:FF:000015">
    <property type="entry name" value="Translation factor GUF1, mitochondrial"/>
    <property type="match status" value="1"/>
</dbReference>
<evidence type="ECO:0000256" key="6">
    <source>
        <dbReference type="ARBA" id="ARBA00023134"/>
    </source>
</evidence>
<dbReference type="Proteomes" id="UP000256856">
    <property type="component" value="Chromosome"/>
</dbReference>
<reference evidence="10 11" key="1">
    <citation type="submission" date="2018-03" db="EMBL/GenBank/DDBJ databases">
        <title>A parallel universe: an anciently diverged bacterial symbiosis in a Hawaiian planthopper (Hemiptera: Cixiidae) reveals rearranged nutritional responsibilities.</title>
        <authorList>
            <person name="Bennett G."/>
            <person name="Mao M."/>
        </authorList>
    </citation>
    <scope>NUCLEOTIDE SEQUENCE [LARGE SCALE GENOMIC DNA]</scope>
    <source>
        <strain evidence="10 11">OLIH</strain>
    </source>
</reference>
<dbReference type="InterPro" id="IPR000795">
    <property type="entry name" value="T_Tr_GTP-bd_dom"/>
</dbReference>
<dbReference type="InterPro" id="IPR004161">
    <property type="entry name" value="EFTu-like_2"/>
</dbReference>
<comment type="similarity">
    <text evidence="1 8">Belongs to the TRAFAC class translation factor GTPase superfamily. Classic translation factor GTPase family. LepA subfamily.</text>
</comment>
<dbReference type="GO" id="GO:0003924">
    <property type="term" value="F:GTPase activity"/>
    <property type="evidence" value="ECO:0007669"/>
    <property type="project" value="UniProtKB-UniRule"/>
</dbReference>
<evidence type="ECO:0000256" key="2">
    <source>
        <dbReference type="ARBA" id="ARBA00022475"/>
    </source>
</evidence>
<dbReference type="EC" id="3.6.5.n1" evidence="8"/>
<evidence type="ECO:0000256" key="3">
    <source>
        <dbReference type="ARBA" id="ARBA00022741"/>
    </source>
</evidence>
<dbReference type="PANTHER" id="PTHR43512:SF4">
    <property type="entry name" value="TRANSLATION FACTOR GUF1 HOMOLOG, CHLOROPLASTIC"/>
    <property type="match status" value="1"/>
</dbReference>